<keyword evidence="2" id="KW-0560">Oxidoreductase</keyword>
<dbReference type="SUPFAM" id="SSF50129">
    <property type="entry name" value="GroES-like"/>
    <property type="match status" value="1"/>
</dbReference>
<dbReference type="Gene3D" id="3.90.180.10">
    <property type="entry name" value="Medium-chain alcohol dehydrogenases, catalytic domain"/>
    <property type="match status" value="1"/>
</dbReference>
<gene>
    <name evidence="4" type="ORF">OAN307_c11740</name>
</gene>
<dbReference type="SMART" id="SM00829">
    <property type="entry name" value="PKS_ER"/>
    <property type="match status" value="1"/>
</dbReference>
<dbReference type="InterPro" id="IPR013149">
    <property type="entry name" value="ADH-like_C"/>
</dbReference>
<protein>
    <submittedName>
        <fullName evidence="4">Zn-dependent oxidoreductase</fullName>
    </submittedName>
</protein>
<feature type="domain" description="Enoyl reductase (ER)" evidence="3">
    <location>
        <begin position="18"/>
        <end position="355"/>
    </location>
</feature>
<accession>M9RAS7</accession>
<keyword evidence="5" id="KW-1185">Reference proteome</keyword>
<dbReference type="InterPro" id="IPR002347">
    <property type="entry name" value="SDR_fam"/>
</dbReference>
<dbReference type="InterPro" id="IPR013154">
    <property type="entry name" value="ADH-like_N"/>
</dbReference>
<proteinExistence type="predicted"/>
<dbReference type="RefSeq" id="WP_015498917.1">
    <property type="nucleotide sequence ID" value="NC_020911.1"/>
</dbReference>
<dbReference type="InterPro" id="IPR011032">
    <property type="entry name" value="GroES-like_sf"/>
</dbReference>
<dbReference type="HOGENOM" id="CLU_026673_3_4_5"/>
<dbReference type="eggNOG" id="COG0604">
    <property type="taxonomic scope" value="Bacteria"/>
</dbReference>
<dbReference type="Gene3D" id="3.40.50.720">
    <property type="entry name" value="NAD(P)-binding Rossmann-like Domain"/>
    <property type="match status" value="1"/>
</dbReference>
<dbReference type="SUPFAM" id="SSF51735">
    <property type="entry name" value="NAD(P)-binding Rossmann-fold domains"/>
    <property type="match status" value="1"/>
</dbReference>
<dbReference type="Pfam" id="PF00107">
    <property type="entry name" value="ADH_zinc_N"/>
    <property type="match status" value="1"/>
</dbReference>
<dbReference type="Proteomes" id="UP000005307">
    <property type="component" value="Chromosome"/>
</dbReference>
<keyword evidence="1" id="KW-0521">NADP</keyword>
<dbReference type="InterPro" id="IPR020843">
    <property type="entry name" value="ER"/>
</dbReference>
<organism evidence="4 5">
    <name type="scientific">Octadecabacter antarcticus 307</name>
    <dbReference type="NCBI Taxonomy" id="391626"/>
    <lineage>
        <taxon>Bacteria</taxon>
        <taxon>Pseudomonadati</taxon>
        <taxon>Pseudomonadota</taxon>
        <taxon>Alphaproteobacteria</taxon>
        <taxon>Rhodobacterales</taxon>
        <taxon>Roseobacteraceae</taxon>
        <taxon>Octadecabacter</taxon>
    </lineage>
</organism>
<dbReference type="InterPro" id="IPR036291">
    <property type="entry name" value="NAD(P)-bd_dom_sf"/>
</dbReference>
<name>M9RAS7_9RHOB</name>
<evidence type="ECO:0000256" key="2">
    <source>
        <dbReference type="ARBA" id="ARBA00023002"/>
    </source>
</evidence>
<sequence length="359" mass="37343">MTLDLPTTMSGVATLGHGGPEMLVWRDDLPVPSAGPDEVVIKVAAAAVNNTDINTRIGWYSKAVTGATDDVSASNDADGNTDGGWSGTPLPFPIIQGADCCGYIVDVGADVDARRIGERVIVRTMQSTGTGGAAFMTDTFGSEYNGGFAQYNKTFAAEAYVVDDTLSDPEWAAIPCAFSTAENMLQRASVGGESVLITGASGGVGAAAVQLARLRGADVWAMTQPAKADAVKALGADHILARNATLPARQFDVVIDLVGGPAWPALLDSLKRGGRYVTAGAIAGPIVDLDLRTLYLNDLTLFGSTFQPASVFADLIGYVQAGKLRPQIAANYDLRDIHAAQAAFSAKIHVGKITLTVPQ</sequence>
<dbReference type="STRING" id="391626.OAN307_c11740"/>
<dbReference type="EMBL" id="CP003740">
    <property type="protein sequence ID" value="AGI66875.1"/>
    <property type="molecule type" value="Genomic_DNA"/>
</dbReference>
<evidence type="ECO:0000259" key="3">
    <source>
        <dbReference type="SMART" id="SM00829"/>
    </source>
</evidence>
<dbReference type="OrthoDB" id="9788224at2"/>
<dbReference type="PANTHER" id="PTHR48106">
    <property type="entry name" value="QUINONE OXIDOREDUCTASE PIG3-RELATED"/>
    <property type="match status" value="1"/>
</dbReference>
<dbReference type="Pfam" id="PF08240">
    <property type="entry name" value="ADH_N"/>
    <property type="match status" value="1"/>
</dbReference>
<dbReference type="GO" id="GO:0016651">
    <property type="term" value="F:oxidoreductase activity, acting on NAD(P)H"/>
    <property type="evidence" value="ECO:0007669"/>
    <property type="project" value="TreeGrafter"/>
</dbReference>
<dbReference type="PANTHER" id="PTHR48106:SF18">
    <property type="entry name" value="QUINONE OXIDOREDUCTASE PIG3"/>
    <property type="match status" value="1"/>
</dbReference>
<dbReference type="InterPro" id="IPR002364">
    <property type="entry name" value="Quin_OxRdtase/zeta-crystal_CS"/>
</dbReference>
<evidence type="ECO:0000313" key="4">
    <source>
        <dbReference type="EMBL" id="AGI66875.1"/>
    </source>
</evidence>
<dbReference type="AlphaFoldDB" id="M9RAS7"/>
<dbReference type="PRINTS" id="PR00081">
    <property type="entry name" value="GDHRDH"/>
</dbReference>
<dbReference type="GO" id="GO:0070402">
    <property type="term" value="F:NADPH binding"/>
    <property type="evidence" value="ECO:0007669"/>
    <property type="project" value="TreeGrafter"/>
</dbReference>
<dbReference type="KEGG" id="oat:OAN307_c11740"/>
<dbReference type="PROSITE" id="PS01162">
    <property type="entry name" value="QOR_ZETA_CRYSTAL"/>
    <property type="match status" value="1"/>
</dbReference>
<evidence type="ECO:0000313" key="5">
    <source>
        <dbReference type="Proteomes" id="UP000005307"/>
    </source>
</evidence>
<reference evidence="4 5" key="1">
    <citation type="journal article" date="2013" name="PLoS ONE">
        <title>Poles Apart: Arctic and Antarctic Octadecabacter strains Share High Genome Plasticity and a New Type of Xanthorhodopsin.</title>
        <authorList>
            <person name="Vollmers J."/>
            <person name="Voget S."/>
            <person name="Dietrich S."/>
            <person name="Gollnow K."/>
            <person name="Smits M."/>
            <person name="Meyer K."/>
            <person name="Brinkhoff T."/>
            <person name="Simon M."/>
            <person name="Daniel R."/>
        </authorList>
    </citation>
    <scope>NUCLEOTIDE SEQUENCE [LARGE SCALE GENOMIC DNA]</scope>
    <source>
        <strain evidence="4 5">307</strain>
    </source>
</reference>
<evidence type="ECO:0000256" key="1">
    <source>
        <dbReference type="ARBA" id="ARBA00022857"/>
    </source>
</evidence>
<dbReference type="GO" id="GO:0008270">
    <property type="term" value="F:zinc ion binding"/>
    <property type="evidence" value="ECO:0007669"/>
    <property type="project" value="InterPro"/>
</dbReference>